<proteinExistence type="predicted"/>
<dbReference type="EMBL" id="JAAMPJ010000014">
    <property type="protein sequence ID" value="NGY65074.1"/>
    <property type="molecule type" value="Genomic_DNA"/>
</dbReference>
<evidence type="ECO:0000313" key="2">
    <source>
        <dbReference type="Proteomes" id="UP000481360"/>
    </source>
</evidence>
<keyword evidence="1" id="KW-0238">DNA-binding</keyword>
<keyword evidence="2" id="KW-1185">Reference proteome</keyword>
<accession>A0A7C9VUR8</accession>
<organism evidence="1 2">
    <name type="scientific">Lentzea alba</name>
    <dbReference type="NCBI Taxonomy" id="2714351"/>
    <lineage>
        <taxon>Bacteria</taxon>
        <taxon>Bacillati</taxon>
        <taxon>Actinomycetota</taxon>
        <taxon>Actinomycetes</taxon>
        <taxon>Pseudonocardiales</taxon>
        <taxon>Pseudonocardiaceae</taxon>
        <taxon>Lentzea</taxon>
    </lineage>
</organism>
<reference evidence="1 2" key="1">
    <citation type="submission" date="2020-03" db="EMBL/GenBank/DDBJ databases">
        <title>Isolation and identification of active actinomycetes.</title>
        <authorList>
            <person name="Sun X."/>
        </authorList>
    </citation>
    <scope>NUCLEOTIDE SEQUENCE [LARGE SCALE GENOMIC DNA]</scope>
    <source>
        <strain evidence="1 2">NEAU-D13</strain>
    </source>
</reference>
<dbReference type="InterPro" id="IPR037914">
    <property type="entry name" value="SpoVT-AbrB_sf"/>
</dbReference>
<gene>
    <name evidence="1" type="ORF">G7043_39790</name>
</gene>
<dbReference type="SUPFAM" id="SSF89447">
    <property type="entry name" value="AbrB/MazE/MraZ-like"/>
    <property type="match status" value="1"/>
</dbReference>
<name>A0A7C9VUR8_9PSEU</name>
<dbReference type="Proteomes" id="UP000481360">
    <property type="component" value="Unassembled WGS sequence"/>
</dbReference>
<comment type="caution">
    <text evidence="1">The sequence shown here is derived from an EMBL/GenBank/DDBJ whole genome shotgun (WGS) entry which is preliminary data.</text>
</comment>
<dbReference type="GO" id="GO:0003677">
    <property type="term" value="F:DNA binding"/>
    <property type="evidence" value="ECO:0007669"/>
    <property type="project" value="UniProtKB-KW"/>
</dbReference>
<protein>
    <submittedName>
        <fullName evidence="1">AbrB/MazE/SpoVT family DNA-binding domain-containing protein</fullName>
    </submittedName>
</protein>
<evidence type="ECO:0000313" key="1">
    <source>
        <dbReference type="EMBL" id="NGY65074.1"/>
    </source>
</evidence>
<sequence>MAVPATPPQRLSNVLYSIATVDNRGRIADRQMAAALNWTAATRLSIREHDGLLVVAADPHGVFKLTKQGHVRLPADARRAGHLSSGDRVLLVAHLDRQTVTVFPPVALDQVLLPVLPGGEDL</sequence>
<dbReference type="AlphaFoldDB" id="A0A7C9VUR8"/>